<organism evidence="2 3">
    <name type="scientific">Flavobacterium laiguense</name>
    <dbReference type="NCBI Taxonomy" id="2169409"/>
    <lineage>
        <taxon>Bacteria</taxon>
        <taxon>Pseudomonadati</taxon>
        <taxon>Bacteroidota</taxon>
        <taxon>Flavobacteriia</taxon>
        <taxon>Flavobacteriales</taxon>
        <taxon>Flavobacteriaceae</taxon>
        <taxon>Flavobacterium</taxon>
    </lineage>
</organism>
<dbReference type="Pfam" id="PF14023">
    <property type="entry name" value="Bestrophin-like"/>
    <property type="match status" value="1"/>
</dbReference>
<comment type="caution">
    <text evidence="2">The sequence shown here is derived from an EMBL/GenBank/DDBJ whole genome shotgun (WGS) entry which is preliminary data.</text>
</comment>
<dbReference type="OrthoDB" id="677192at2"/>
<keyword evidence="1" id="KW-0812">Transmembrane</keyword>
<dbReference type="AlphaFoldDB" id="A0A2U1K2C3"/>
<gene>
    <name evidence="2" type="ORF">DB891_02270</name>
</gene>
<keyword evidence="3" id="KW-1185">Reference proteome</keyword>
<evidence type="ECO:0000256" key="1">
    <source>
        <dbReference type="SAM" id="Phobius"/>
    </source>
</evidence>
<accession>A0A2U1K2C3</accession>
<feature type="transmembrane region" description="Helical" evidence="1">
    <location>
        <begin position="46"/>
        <end position="68"/>
    </location>
</feature>
<keyword evidence="1" id="KW-0472">Membrane</keyword>
<protein>
    <recommendedName>
        <fullName evidence="4">DUF4239 domain-containing protein</fullName>
    </recommendedName>
</protein>
<feature type="transmembrane region" description="Helical" evidence="1">
    <location>
        <begin position="7"/>
        <end position="26"/>
    </location>
</feature>
<dbReference type="Proteomes" id="UP000245618">
    <property type="component" value="Unassembled WGS sequence"/>
</dbReference>
<evidence type="ECO:0000313" key="2">
    <source>
        <dbReference type="EMBL" id="PWA11651.1"/>
    </source>
</evidence>
<feature type="transmembrane region" description="Helical" evidence="1">
    <location>
        <begin position="184"/>
        <end position="204"/>
    </location>
</feature>
<reference evidence="2 3" key="1">
    <citation type="submission" date="2018-04" db="EMBL/GenBank/DDBJ databases">
        <title>Flavobacterium sp. nov., isolated from glacier ice.</title>
        <authorList>
            <person name="Liu Q."/>
            <person name="Xin Y.-H."/>
        </authorList>
    </citation>
    <scope>NUCLEOTIDE SEQUENCE [LARGE SCALE GENOMIC DNA]</scope>
    <source>
        <strain evidence="2 3">LB2P30</strain>
    </source>
</reference>
<dbReference type="InterPro" id="IPR025333">
    <property type="entry name" value="DUF4239"/>
</dbReference>
<evidence type="ECO:0008006" key="4">
    <source>
        <dbReference type="Google" id="ProtNLM"/>
    </source>
</evidence>
<dbReference type="RefSeq" id="WP_116760133.1">
    <property type="nucleotide sequence ID" value="NZ_QCZH01000001.1"/>
</dbReference>
<proteinExistence type="predicted"/>
<keyword evidence="1" id="KW-1133">Transmembrane helix</keyword>
<dbReference type="EMBL" id="QCZH01000001">
    <property type="protein sequence ID" value="PWA11651.1"/>
    <property type="molecule type" value="Genomic_DNA"/>
</dbReference>
<sequence>MMDYYILQNLVMYLIPFFCVLVPILLGQRYGLYLKTKAVKVSDAPVGSVVGASLGLLAFMLAFTFQIVDNRYNERKKLLLDEVTTIRTTYLRAGLIPEPYKSNTRKLLIEYTDLRASIVDDITPQKIAYLKSRSQVILDTLWRYSEALGAIDRSSEAYSLYMSSTNDLNEIYNHRVTYTFEYRIPFAILCILGIITFFSMFILGYQFGISGKKNNIVAVLISVIFASLMWLILALDRPEKGFIRLNQKPIITLYKQLHEK</sequence>
<feature type="transmembrane region" description="Helical" evidence="1">
    <location>
        <begin position="216"/>
        <end position="235"/>
    </location>
</feature>
<name>A0A2U1K2C3_9FLAO</name>
<evidence type="ECO:0000313" key="3">
    <source>
        <dbReference type="Proteomes" id="UP000245618"/>
    </source>
</evidence>